<dbReference type="InterPro" id="IPR003156">
    <property type="entry name" value="DHHA1_dom"/>
</dbReference>
<comment type="caution">
    <text evidence="3">The sequence shown here is derived from an EMBL/GenBank/DDBJ whole genome shotgun (WGS) entry which is preliminary data.</text>
</comment>
<dbReference type="Pfam" id="PF01368">
    <property type="entry name" value="DHH"/>
    <property type="match status" value="1"/>
</dbReference>
<protein>
    <submittedName>
        <fullName evidence="3">Uncharacterized protein</fullName>
    </submittedName>
</protein>
<dbReference type="Gene3D" id="3.90.1640.10">
    <property type="entry name" value="inorganic pyrophosphatase (n-terminal core)"/>
    <property type="match status" value="1"/>
</dbReference>
<dbReference type="InterPro" id="IPR038763">
    <property type="entry name" value="DHH_sf"/>
</dbReference>
<proteinExistence type="predicted"/>
<dbReference type="Gene3D" id="3.10.310.30">
    <property type="match status" value="1"/>
</dbReference>
<dbReference type="InterPro" id="IPR051319">
    <property type="entry name" value="Oligoribo/pAp-PDE_c-di-AMP_PDE"/>
</dbReference>
<organism evidence="3 4">
    <name type="scientific">Candidatus Shapirobacteria bacterium CG08_land_8_20_14_0_20_39_18</name>
    <dbReference type="NCBI Taxonomy" id="1974883"/>
    <lineage>
        <taxon>Bacteria</taxon>
        <taxon>Candidatus Shapironibacteriota</taxon>
    </lineage>
</organism>
<evidence type="ECO:0000313" key="3">
    <source>
        <dbReference type="EMBL" id="PIU03161.1"/>
    </source>
</evidence>
<dbReference type="PANTHER" id="PTHR47618:SF1">
    <property type="entry name" value="BIFUNCTIONAL OLIGORIBONUCLEASE AND PAP PHOSPHATASE NRNA"/>
    <property type="match status" value="1"/>
</dbReference>
<sequence length="341" mass="39162">MLKKYQHLFSKDQSFLILCSKPLDSDSLGSGLILKKYLESLGKKCKLVFPREITEEEKAMNSYLPYFDEIETKDTRELFTKKAFDVLIFLDGTNSVQYYDTDKTPDNSPNFQLYTDRIRIDHHHGNPEKIGTINIHFPKLSSTAEVLLTKIIPDSFIDQEIATLGYAALVGDTGNFQWNFSASTLRIAGKLISKRADWELVLDKIFFSKSKSYFDMLAYVIQNSEYYDDLGTCFVFLPYKKLQKDQLDEDKLKDLKQSFQDAFARRVIGYPRGIIVYEKEPGRVYVSVRGNNLTNNINFPKILMEIGGNGGGHFNATGFDVKQDFKTVKNSLIQLITKYTR</sequence>
<dbReference type="EMBL" id="PEYO01000022">
    <property type="protein sequence ID" value="PIU03161.1"/>
    <property type="molecule type" value="Genomic_DNA"/>
</dbReference>
<dbReference type="Pfam" id="PF02272">
    <property type="entry name" value="DHHA1"/>
    <property type="match status" value="1"/>
</dbReference>
<evidence type="ECO:0000259" key="2">
    <source>
        <dbReference type="Pfam" id="PF02272"/>
    </source>
</evidence>
<evidence type="ECO:0000313" key="4">
    <source>
        <dbReference type="Proteomes" id="UP000228996"/>
    </source>
</evidence>
<gene>
    <name evidence="3" type="ORF">COT44_04680</name>
</gene>
<dbReference type="InterPro" id="IPR001667">
    <property type="entry name" value="DDH_dom"/>
</dbReference>
<dbReference type="SUPFAM" id="SSF64182">
    <property type="entry name" value="DHH phosphoesterases"/>
    <property type="match status" value="1"/>
</dbReference>
<dbReference type="PANTHER" id="PTHR47618">
    <property type="entry name" value="BIFUNCTIONAL OLIGORIBONUCLEASE AND PAP PHOSPHATASE NRNA"/>
    <property type="match status" value="1"/>
</dbReference>
<name>A0A2M6XBW7_9BACT</name>
<dbReference type="AlphaFoldDB" id="A0A2M6XBW7"/>
<feature type="domain" description="DDH" evidence="1">
    <location>
        <begin position="16"/>
        <end position="168"/>
    </location>
</feature>
<evidence type="ECO:0000259" key="1">
    <source>
        <dbReference type="Pfam" id="PF01368"/>
    </source>
</evidence>
<accession>A0A2M6XBW7</accession>
<feature type="domain" description="DHHA1" evidence="2">
    <location>
        <begin position="274"/>
        <end position="338"/>
    </location>
</feature>
<reference evidence="4" key="1">
    <citation type="submission" date="2017-09" db="EMBL/GenBank/DDBJ databases">
        <title>Depth-based differentiation of microbial function through sediment-hosted aquifers and enrichment of novel symbionts in the deep terrestrial subsurface.</title>
        <authorList>
            <person name="Probst A.J."/>
            <person name="Ladd B."/>
            <person name="Jarett J.K."/>
            <person name="Geller-Mcgrath D.E."/>
            <person name="Sieber C.M.K."/>
            <person name="Emerson J.B."/>
            <person name="Anantharaman K."/>
            <person name="Thomas B.C."/>
            <person name="Malmstrom R."/>
            <person name="Stieglmeier M."/>
            <person name="Klingl A."/>
            <person name="Woyke T."/>
            <person name="Ryan C.M."/>
            <person name="Banfield J.F."/>
        </authorList>
    </citation>
    <scope>NUCLEOTIDE SEQUENCE [LARGE SCALE GENOMIC DNA]</scope>
</reference>
<dbReference type="Proteomes" id="UP000228996">
    <property type="component" value="Unassembled WGS sequence"/>
</dbReference>
<dbReference type="GO" id="GO:0003676">
    <property type="term" value="F:nucleic acid binding"/>
    <property type="evidence" value="ECO:0007669"/>
    <property type="project" value="InterPro"/>
</dbReference>